<gene>
    <name evidence="1" type="ORF">JCGZ_00011</name>
</gene>
<dbReference type="STRING" id="180498.A0A067JBR1"/>
<evidence type="ECO:0000313" key="2">
    <source>
        <dbReference type="Proteomes" id="UP000027138"/>
    </source>
</evidence>
<keyword evidence="2" id="KW-1185">Reference proteome</keyword>
<dbReference type="Proteomes" id="UP000027138">
    <property type="component" value="Unassembled WGS sequence"/>
</dbReference>
<name>A0A067JBR1_JATCU</name>
<dbReference type="Gene3D" id="1.50.10.20">
    <property type="match status" value="1"/>
</dbReference>
<sequence>MFRHTSKGAWTFSDKDHGWQVSDTTAEGLKCCLLFSMMPSEIVGEKMDAIKLYDSVNVLLSLQVRIQCSKNNAIVPVSHPFSPKRMVYLLVTLYYIHLILLCECFS</sequence>
<dbReference type="SUPFAM" id="SSF81853">
    <property type="entry name" value="Family 10 polysaccharide lyase"/>
    <property type="match status" value="1"/>
</dbReference>
<dbReference type="PANTHER" id="PTHR11764:SF48">
    <property type="entry name" value="TERPENE CYCLASE_MUTASE FAMILY MEMBER"/>
    <property type="match status" value="1"/>
</dbReference>
<evidence type="ECO:0000313" key="1">
    <source>
        <dbReference type="EMBL" id="KDP20173.1"/>
    </source>
</evidence>
<dbReference type="EMBL" id="KK920029">
    <property type="protein sequence ID" value="KDP20173.1"/>
    <property type="molecule type" value="Genomic_DNA"/>
</dbReference>
<dbReference type="InterPro" id="IPR018333">
    <property type="entry name" value="Squalene_cyclase"/>
</dbReference>
<dbReference type="GO" id="GO:0005811">
    <property type="term" value="C:lipid droplet"/>
    <property type="evidence" value="ECO:0007669"/>
    <property type="project" value="InterPro"/>
</dbReference>
<accession>A0A067JBR1</accession>
<organism evidence="1 2">
    <name type="scientific">Jatropha curcas</name>
    <name type="common">Barbados nut</name>
    <dbReference type="NCBI Taxonomy" id="180498"/>
    <lineage>
        <taxon>Eukaryota</taxon>
        <taxon>Viridiplantae</taxon>
        <taxon>Streptophyta</taxon>
        <taxon>Embryophyta</taxon>
        <taxon>Tracheophyta</taxon>
        <taxon>Spermatophyta</taxon>
        <taxon>Magnoliopsida</taxon>
        <taxon>eudicotyledons</taxon>
        <taxon>Gunneridae</taxon>
        <taxon>Pentapetalae</taxon>
        <taxon>rosids</taxon>
        <taxon>fabids</taxon>
        <taxon>Malpighiales</taxon>
        <taxon>Euphorbiaceae</taxon>
        <taxon>Crotonoideae</taxon>
        <taxon>Jatropheae</taxon>
        <taxon>Jatropha</taxon>
    </lineage>
</organism>
<dbReference type="GO" id="GO:0016104">
    <property type="term" value="P:triterpenoid biosynthetic process"/>
    <property type="evidence" value="ECO:0007669"/>
    <property type="project" value="InterPro"/>
</dbReference>
<dbReference type="AlphaFoldDB" id="A0A067JBR1"/>
<dbReference type="OrthoDB" id="21502at2759"/>
<dbReference type="GO" id="GO:0042300">
    <property type="term" value="F:beta-amyrin synthase activity"/>
    <property type="evidence" value="ECO:0007669"/>
    <property type="project" value="TreeGrafter"/>
</dbReference>
<proteinExistence type="predicted"/>
<reference evidence="1 2" key="1">
    <citation type="journal article" date="2014" name="PLoS ONE">
        <title>Global Analysis of Gene Expression Profiles in Physic Nut (Jatropha curcas L.) Seedlings Exposed to Salt Stress.</title>
        <authorList>
            <person name="Zhang L."/>
            <person name="Zhang C."/>
            <person name="Wu P."/>
            <person name="Chen Y."/>
            <person name="Li M."/>
            <person name="Jiang H."/>
            <person name="Wu G."/>
        </authorList>
    </citation>
    <scope>NUCLEOTIDE SEQUENCE [LARGE SCALE GENOMIC DNA]</scope>
    <source>
        <strain evidence="2">cv. GZQX0401</strain>
        <tissue evidence="1">Young leaves</tissue>
    </source>
</reference>
<dbReference type="PANTHER" id="PTHR11764">
    <property type="entry name" value="TERPENE CYCLASE/MUTASE FAMILY MEMBER"/>
    <property type="match status" value="1"/>
</dbReference>
<protein>
    <submittedName>
        <fullName evidence="1">Uncharacterized protein</fullName>
    </submittedName>
</protein>